<reference evidence="1 2" key="1">
    <citation type="submission" date="2018-10" db="EMBL/GenBank/DDBJ databases">
        <title>Falsibacillus sp. genome draft.</title>
        <authorList>
            <person name="Shi S."/>
        </authorList>
    </citation>
    <scope>NUCLEOTIDE SEQUENCE [LARGE SCALE GENOMIC DNA]</scope>
    <source>
        <strain evidence="1 2">GY 10110</strain>
    </source>
</reference>
<comment type="caution">
    <text evidence="1">The sequence shown here is derived from an EMBL/GenBank/DDBJ whole genome shotgun (WGS) entry which is preliminary data.</text>
</comment>
<dbReference type="AlphaFoldDB" id="A0A3L7K356"/>
<sequence length="72" mass="8053">MRVMLVLLLIGFVISVPALLLRKLEGSMKGFFQKGFGGLGDDDSTTVECPGCHRSLKRGNTPPYCDRCRRFF</sequence>
<name>A0A3L7K356_9BACI</name>
<dbReference type="Proteomes" id="UP000276770">
    <property type="component" value="Unassembled WGS sequence"/>
</dbReference>
<protein>
    <submittedName>
        <fullName evidence="1">Uncharacterized protein</fullName>
    </submittedName>
</protein>
<evidence type="ECO:0000313" key="1">
    <source>
        <dbReference type="EMBL" id="RLQ97250.1"/>
    </source>
</evidence>
<keyword evidence="2" id="KW-1185">Reference proteome</keyword>
<dbReference type="EMBL" id="RCVZ01000002">
    <property type="protein sequence ID" value="RLQ97250.1"/>
    <property type="molecule type" value="Genomic_DNA"/>
</dbReference>
<organism evidence="1 2">
    <name type="scientific">Falsibacillus albus</name>
    <dbReference type="NCBI Taxonomy" id="2478915"/>
    <lineage>
        <taxon>Bacteria</taxon>
        <taxon>Bacillati</taxon>
        <taxon>Bacillota</taxon>
        <taxon>Bacilli</taxon>
        <taxon>Bacillales</taxon>
        <taxon>Bacillaceae</taxon>
        <taxon>Falsibacillus</taxon>
    </lineage>
</organism>
<evidence type="ECO:0000313" key="2">
    <source>
        <dbReference type="Proteomes" id="UP000276770"/>
    </source>
</evidence>
<gene>
    <name evidence="1" type="ORF">D9X91_03610</name>
</gene>
<accession>A0A3L7K356</accession>
<proteinExistence type="predicted"/>